<keyword evidence="7 9" id="KW-1133">Transmembrane helix</keyword>
<feature type="transmembrane region" description="Helical" evidence="9">
    <location>
        <begin position="1106"/>
        <end position="1129"/>
    </location>
</feature>
<proteinExistence type="inferred from homology"/>
<evidence type="ECO:0000256" key="10">
    <source>
        <dbReference type="SAM" id="SignalP"/>
    </source>
</evidence>
<comment type="subcellular location">
    <subcellularLocation>
        <location evidence="1">Membrane</location>
        <topology evidence="1">Multi-pass membrane protein</topology>
    </subcellularLocation>
</comment>
<dbReference type="OrthoDB" id="66620at2759"/>
<evidence type="ECO:0000256" key="6">
    <source>
        <dbReference type="ARBA" id="ARBA00022840"/>
    </source>
</evidence>
<dbReference type="OMA" id="QRMFQQY"/>
<feature type="transmembrane region" description="Helical" evidence="9">
    <location>
        <begin position="1062"/>
        <end position="1086"/>
    </location>
</feature>
<evidence type="ECO:0000256" key="8">
    <source>
        <dbReference type="ARBA" id="ARBA00023136"/>
    </source>
</evidence>
<feature type="transmembrane region" description="Helical" evidence="9">
    <location>
        <begin position="532"/>
        <end position="550"/>
    </location>
</feature>
<feature type="transmembrane region" description="Helical" evidence="9">
    <location>
        <begin position="1141"/>
        <end position="1166"/>
    </location>
</feature>
<dbReference type="KEGG" id="aaf:AURANDRAFT_21877"/>
<feature type="transmembrane region" description="Helical" evidence="9">
    <location>
        <begin position="423"/>
        <end position="445"/>
    </location>
</feature>
<evidence type="ECO:0000256" key="4">
    <source>
        <dbReference type="ARBA" id="ARBA00022692"/>
    </source>
</evidence>
<keyword evidence="13" id="KW-1185">Reference proteome</keyword>
<dbReference type="InterPro" id="IPR013525">
    <property type="entry name" value="ABC2_TM"/>
</dbReference>
<feature type="signal peptide" evidence="10">
    <location>
        <begin position="1"/>
        <end position="20"/>
    </location>
</feature>
<dbReference type="InterPro" id="IPR003439">
    <property type="entry name" value="ABC_transporter-like_ATP-bd"/>
</dbReference>
<feature type="transmembrane region" description="Helical" evidence="9">
    <location>
        <begin position="556"/>
        <end position="575"/>
    </location>
</feature>
<dbReference type="Pfam" id="PF01061">
    <property type="entry name" value="ABC2_membrane"/>
    <property type="match status" value="2"/>
</dbReference>
<keyword evidence="3" id="KW-0813">Transport</keyword>
<evidence type="ECO:0000313" key="12">
    <source>
        <dbReference type="EMBL" id="EGB10709.1"/>
    </source>
</evidence>
<sequence length="1298" mass="139798">MRGGLAVAFSGVSLAATVDASSPAIKTVANSNPVGGVVAAVLAGRRARKGGRPLRKTFYVLKDLKGTLAPSTSTLVLGPPGSSKTSFLKLVAGRLRPSGDVRLAGTVTYNGIDARPFMPAKVATFVSQIDQHAPCIPVRETLRFAFETQAPDAARPRGGVRMPFQKLLANKVDAIMKVFGIDHVADTIVGDALRRGVSGGQRRRVTVAEMVMGAHRLICGDEITTGLDSQTAYELVHAIAAASKVFRKTSVLSLLQPPPEVFDCFDALVLLDSGRVIYHGPPEAATAYFGALGFVVPRRKDAADFLVEVPTTVGRSYLAAGAAAAPHTADEFLATFEASSARAALDALAGEPADLAPDDWSRGERLAFERPLAYYAGLCARKYREVRGDPAMYVSKVVSTTIVGFATGTVFRGVAYDDFATKYGLAFSAVVTIGLGGMSSIAGLIDRRATFYKQRDAFFFPTLAYNLAEICVDLPIVLLEALVYANAVYWFVGFTASAFPAFFLVVFLVSLSMRQLFATFAAVMPSAAAAQPAAGLTVVLCVLFSGFVIARDNIPVYWLFFYWFSPVAWGLRAVLVNEFRSSTYDKSTPDVLVKLGCDPEDTDGVCFLSQFDFQHNRAWVTLGVGVLAGYFLVFAVASTVALDTIRHGSAGAPSSGDDDDTRARNSSTVVPETVDAVASSLPFEPATLSFHDVHYFVPVPKSSDRAAPDRLELLDGVSAFCKPGDMTALMGSFDFHTGAGKTTLLDVLAGRKTGGWITGNISLNGRPKDQKLWVRVSGYVEQLDVHSPGATVAEAVDFSAQLRLPQSTAPKQRSAYVRDILDLLELGPVARRLVGSIAEGGLSFEQRKRLTMAVEMAANPAVLFLDEPTSGLDSRAALVVIRAVANVAKTNRSVICTIHQPSAALFLAFDRLLLLKKGGKMVYFGELGEDCAALVSYLSDAATSLGAGLPPLAEGQNPATWMLTAAVDPDADFADFYKFSPLAKANEAEAPLLDGDAPPPDAEPGPSMATEFLILSKKMAITYWRSPAYNVARLMVSVIVSVFFGSCYTAKITDVNGALGRSGLLFVSTYFMGVIYMVTGMPLVAAERAAFYREQSSSMYRPLPYAMAYVLVEIPYLVVYSFIFCGVLFGIVDMYGGYEKFLWYVAIYMGYVSFMCFFGQFLVVALPDEASAQAIGPSVSSLFSLFSGFVIAPAKMPSFWMFMYWISPCHYFFEGLVVTQFHGVSKEVVVGAIPTPAGPVPVEVSLSTLLTGKGPFSKFNGEFLWEHRWTDLIFLFAMVAALRILSTFFLAFVKYKTV</sequence>
<dbReference type="RefSeq" id="XP_009034300.1">
    <property type="nucleotide sequence ID" value="XM_009036052.1"/>
</dbReference>
<feature type="transmembrane region" description="Helical" evidence="9">
    <location>
        <begin position="488"/>
        <end position="511"/>
    </location>
</feature>
<feature type="transmembrane region" description="Helical" evidence="9">
    <location>
        <begin position="1172"/>
        <end position="1192"/>
    </location>
</feature>
<dbReference type="InterPro" id="IPR003593">
    <property type="entry name" value="AAA+_ATPase"/>
</dbReference>
<gene>
    <name evidence="12" type="ORF">AURANDRAFT_21877</name>
</gene>
<evidence type="ECO:0000256" key="1">
    <source>
        <dbReference type="ARBA" id="ARBA00004141"/>
    </source>
</evidence>
<comment type="similarity">
    <text evidence="2">Belongs to the ABC transporter superfamily. ABCG family. PDR (TC 3.A.1.205) subfamily.</text>
</comment>
<dbReference type="InterPro" id="IPR017871">
    <property type="entry name" value="ABC_transporter-like_CS"/>
</dbReference>
<dbReference type="SUPFAM" id="SSF52540">
    <property type="entry name" value="P-loop containing nucleoside triphosphate hydrolases"/>
    <property type="match status" value="2"/>
</dbReference>
<feature type="transmembrane region" description="Helical" evidence="9">
    <location>
        <begin position="457"/>
        <end position="482"/>
    </location>
</feature>
<dbReference type="PANTHER" id="PTHR19241">
    <property type="entry name" value="ATP-BINDING CASSETTE TRANSPORTER"/>
    <property type="match status" value="1"/>
</dbReference>
<dbReference type="GO" id="GO:0016020">
    <property type="term" value="C:membrane"/>
    <property type="evidence" value="ECO:0007669"/>
    <property type="project" value="UniProtKB-SubCell"/>
</dbReference>
<evidence type="ECO:0000256" key="3">
    <source>
        <dbReference type="ARBA" id="ARBA00022448"/>
    </source>
</evidence>
<protein>
    <recommendedName>
        <fullName evidence="11">ABC transporter domain-containing protein</fullName>
    </recommendedName>
</protein>
<dbReference type="Proteomes" id="UP000002729">
    <property type="component" value="Unassembled WGS sequence"/>
</dbReference>
<evidence type="ECO:0000259" key="11">
    <source>
        <dbReference type="PROSITE" id="PS50893"/>
    </source>
</evidence>
<keyword evidence="5" id="KW-0547">Nucleotide-binding</keyword>
<feature type="transmembrane region" description="Helical" evidence="9">
    <location>
        <begin position="1031"/>
        <end position="1050"/>
    </location>
</feature>
<evidence type="ECO:0000256" key="2">
    <source>
        <dbReference type="ARBA" id="ARBA00006012"/>
    </source>
</evidence>
<dbReference type="GO" id="GO:0005524">
    <property type="term" value="F:ATP binding"/>
    <property type="evidence" value="ECO:0007669"/>
    <property type="project" value="UniProtKB-KW"/>
</dbReference>
<dbReference type="InterPro" id="IPR027417">
    <property type="entry name" value="P-loop_NTPase"/>
</dbReference>
<dbReference type="EMBL" id="GL833123">
    <property type="protein sequence ID" value="EGB10709.1"/>
    <property type="molecule type" value="Genomic_DNA"/>
</dbReference>
<reference evidence="12 13" key="1">
    <citation type="journal article" date="2011" name="Proc. Natl. Acad. Sci. U.S.A.">
        <title>Niche of harmful alga Aureococcus anophagefferens revealed through ecogenomics.</title>
        <authorList>
            <person name="Gobler C.J."/>
            <person name="Berry D.L."/>
            <person name="Dyhrman S.T."/>
            <person name="Wilhelm S.W."/>
            <person name="Salamov A."/>
            <person name="Lobanov A.V."/>
            <person name="Zhang Y."/>
            <person name="Collier J.L."/>
            <person name="Wurch L.L."/>
            <person name="Kustka A.B."/>
            <person name="Dill B.D."/>
            <person name="Shah M."/>
            <person name="VerBerkmoes N.C."/>
            <person name="Kuo A."/>
            <person name="Terry A."/>
            <person name="Pangilinan J."/>
            <person name="Lindquist E.A."/>
            <person name="Lucas S."/>
            <person name="Paulsen I.T."/>
            <person name="Hattenrath-Lehmann T.K."/>
            <person name="Talmage S.C."/>
            <person name="Walker E.A."/>
            <person name="Koch F."/>
            <person name="Burson A.M."/>
            <person name="Marcoval M.A."/>
            <person name="Tang Y.Z."/>
            <person name="Lecleir G.R."/>
            <person name="Coyne K.J."/>
            <person name="Berg G.M."/>
            <person name="Bertrand E.M."/>
            <person name="Saito M.A."/>
            <person name="Gladyshev V.N."/>
            <person name="Grigoriev I.V."/>
        </authorList>
    </citation>
    <scope>NUCLEOTIDE SEQUENCE [LARGE SCALE GENOMIC DNA]</scope>
    <source>
        <strain evidence="13">CCMP 1984</strain>
    </source>
</reference>
<accession>F0Y2I6</accession>
<keyword evidence="10" id="KW-0732">Signal</keyword>
<dbReference type="InParanoid" id="F0Y2I6"/>
<dbReference type="Pfam" id="PF00005">
    <property type="entry name" value="ABC_tran"/>
    <property type="match status" value="2"/>
</dbReference>
<evidence type="ECO:0000256" key="7">
    <source>
        <dbReference type="ARBA" id="ARBA00022989"/>
    </source>
</evidence>
<dbReference type="InterPro" id="IPR043926">
    <property type="entry name" value="ABCG_dom"/>
</dbReference>
<evidence type="ECO:0000256" key="9">
    <source>
        <dbReference type="SAM" id="Phobius"/>
    </source>
</evidence>
<feature type="domain" description="ABC transporter" evidence="11">
    <location>
        <begin position="42"/>
        <end position="298"/>
    </location>
</feature>
<dbReference type="GO" id="GO:0140359">
    <property type="term" value="F:ABC-type transporter activity"/>
    <property type="evidence" value="ECO:0007669"/>
    <property type="project" value="InterPro"/>
</dbReference>
<evidence type="ECO:0000256" key="5">
    <source>
        <dbReference type="ARBA" id="ARBA00022741"/>
    </source>
</evidence>
<feature type="transmembrane region" description="Helical" evidence="9">
    <location>
        <begin position="618"/>
        <end position="637"/>
    </location>
</feature>
<keyword evidence="4 9" id="KW-0812">Transmembrane</keyword>
<dbReference type="GO" id="GO:0016887">
    <property type="term" value="F:ATP hydrolysis activity"/>
    <property type="evidence" value="ECO:0007669"/>
    <property type="project" value="InterPro"/>
</dbReference>
<evidence type="ECO:0000313" key="13">
    <source>
        <dbReference type="Proteomes" id="UP000002729"/>
    </source>
</evidence>
<name>F0Y2I6_AURAN</name>
<organism evidence="13">
    <name type="scientific">Aureococcus anophagefferens</name>
    <name type="common">Harmful bloom alga</name>
    <dbReference type="NCBI Taxonomy" id="44056"/>
    <lineage>
        <taxon>Eukaryota</taxon>
        <taxon>Sar</taxon>
        <taxon>Stramenopiles</taxon>
        <taxon>Ochrophyta</taxon>
        <taxon>Pelagophyceae</taxon>
        <taxon>Pelagomonadales</taxon>
        <taxon>Pelagomonadaceae</taxon>
        <taxon>Aureococcus</taxon>
    </lineage>
</organism>
<feature type="transmembrane region" description="Helical" evidence="9">
    <location>
        <begin position="1199"/>
        <end position="1218"/>
    </location>
</feature>
<dbReference type="PROSITE" id="PS50893">
    <property type="entry name" value="ABC_TRANSPORTER_2"/>
    <property type="match status" value="2"/>
</dbReference>
<keyword evidence="8 9" id="KW-0472">Membrane</keyword>
<keyword evidence="6" id="KW-0067">ATP-binding</keyword>
<dbReference type="Pfam" id="PF19055">
    <property type="entry name" value="ABC2_membrane_7"/>
    <property type="match status" value="1"/>
</dbReference>
<feature type="chain" id="PRO_5003261288" description="ABC transporter domain-containing protein" evidence="10">
    <location>
        <begin position="21"/>
        <end position="1298"/>
    </location>
</feature>
<dbReference type="GeneID" id="20219506"/>
<dbReference type="SMART" id="SM00382">
    <property type="entry name" value="AAA"/>
    <property type="match status" value="2"/>
</dbReference>
<dbReference type="InterPro" id="IPR034003">
    <property type="entry name" value="ABCG_PDR_2"/>
</dbReference>
<dbReference type="eggNOG" id="KOG0065">
    <property type="taxonomic scope" value="Eukaryota"/>
</dbReference>
<dbReference type="Gene3D" id="3.40.50.300">
    <property type="entry name" value="P-loop containing nucleotide triphosphate hydrolases"/>
    <property type="match status" value="2"/>
</dbReference>
<feature type="domain" description="ABC transporter" evidence="11">
    <location>
        <begin position="688"/>
        <end position="943"/>
    </location>
</feature>
<dbReference type="CDD" id="cd03232">
    <property type="entry name" value="ABCG_PDR_domain2"/>
    <property type="match status" value="1"/>
</dbReference>
<feature type="transmembrane region" description="Helical" evidence="9">
    <location>
        <begin position="1272"/>
        <end position="1293"/>
    </location>
</feature>
<dbReference type="PROSITE" id="PS00211">
    <property type="entry name" value="ABC_TRANSPORTER_1"/>
    <property type="match status" value="1"/>
</dbReference>